<reference evidence="1" key="1">
    <citation type="journal article" date="2013" name="J. Plant Res.">
        <title>Effect of fungi and light on seed germination of three Opuntia species from semiarid lands of central Mexico.</title>
        <authorList>
            <person name="Delgado-Sanchez P."/>
            <person name="Jimenez-Bremont J.F."/>
            <person name="Guerrero-Gonzalez Mde L."/>
            <person name="Flores J."/>
        </authorList>
    </citation>
    <scope>NUCLEOTIDE SEQUENCE</scope>
    <source>
        <tissue evidence="1">Cladode</tissue>
    </source>
</reference>
<name>A0A7C9D6F6_OPUST</name>
<proteinExistence type="predicted"/>
<dbReference type="AlphaFoldDB" id="A0A7C9D6F6"/>
<accession>A0A7C9D6F6</accession>
<protein>
    <submittedName>
        <fullName evidence="1">Uncharacterized protein</fullName>
    </submittedName>
</protein>
<evidence type="ECO:0000313" key="1">
    <source>
        <dbReference type="EMBL" id="MBA4632743.1"/>
    </source>
</evidence>
<sequence>MKYYPYFQHLRHQSLPHLHHLFLLRRPYHHCHHLLIFSLLNTSSLRHRHLHLTLLTFILLLNLFLQHSVRHQFPLPQFLTMAMVMLIERRVSTPAAAMEMRVGGRRQINEQRQ</sequence>
<reference evidence="1" key="2">
    <citation type="submission" date="2020-07" db="EMBL/GenBank/DDBJ databases">
        <authorList>
            <person name="Vera ALvarez R."/>
            <person name="Arias-Moreno D.M."/>
            <person name="Jimenez-Jacinto V."/>
            <person name="Jimenez-Bremont J.F."/>
            <person name="Swaminathan K."/>
            <person name="Moose S.P."/>
            <person name="Guerrero-Gonzalez M.L."/>
            <person name="Marino-Ramirez L."/>
            <person name="Landsman D."/>
            <person name="Rodriguez-Kessler M."/>
            <person name="Delgado-Sanchez P."/>
        </authorList>
    </citation>
    <scope>NUCLEOTIDE SEQUENCE</scope>
    <source>
        <tissue evidence="1">Cladode</tissue>
    </source>
</reference>
<dbReference type="EMBL" id="GISG01084102">
    <property type="protein sequence ID" value="MBA4632743.1"/>
    <property type="molecule type" value="Transcribed_RNA"/>
</dbReference>
<organism evidence="1">
    <name type="scientific">Opuntia streptacantha</name>
    <name type="common">Prickly pear cactus</name>
    <name type="synonym">Opuntia cardona</name>
    <dbReference type="NCBI Taxonomy" id="393608"/>
    <lineage>
        <taxon>Eukaryota</taxon>
        <taxon>Viridiplantae</taxon>
        <taxon>Streptophyta</taxon>
        <taxon>Embryophyta</taxon>
        <taxon>Tracheophyta</taxon>
        <taxon>Spermatophyta</taxon>
        <taxon>Magnoliopsida</taxon>
        <taxon>eudicotyledons</taxon>
        <taxon>Gunneridae</taxon>
        <taxon>Pentapetalae</taxon>
        <taxon>Caryophyllales</taxon>
        <taxon>Cactineae</taxon>
        <taxon>Cactaceae</taxon>
        <taxon>Opuntioideae</taxon>
        <taxon>Opuntia</taxon>
    </lineage>
</organism>